<feature type="signal peptide" evidence="1">
    <location>
        <begin position="1"/>
        <end position="21"/>
    </location>
</feature>
<feature type="chain" id="PRO_5047266378" evidence="1">
    <location>
        <begin position="22"/>
        <end position="274"/>
    </location>
</feature>
<dbReference type="RefSeq" id="WP_377089502.1">
    <property type="nucleotide sequence ID" value="NZ_JBHSJL010000014.1"/>
</dbReference>
<protein>
    <submittedName>
        <fullName evidence="2">Uncharacterized protein</fullName>
    </submittedName>
</protein>
<dbReference type="EMBL" id="JBHUJB010000070">
    <property type="protein sequence ID" value="MFD2160069.1"/>
    <property type="molecule type" value="Genomic_DNA"/>
</dbReference>
<proteinExistence type="predicted"/>
<name>A0ABW4ZDH1_9BACT</name>
<dbReference type="Proteomes" id="UP001597389">
    <property type="component" value="Unassembled WGS sequence"/>
</dbReference>
<gene>
    <name evidence="2" type="ORF">ACFSW8_14280</name>
</gene>
<evidence type="ECO:0000256" key="1">
    <source>
        <dbReference type="SAM" id="SignalP"/>
    </source>
</evidence>
<sequence length="274" mass="29769">MNNKITLSLLGGALLSGAAFAGEVAPPVVETAPCFEGDLYVGAHSDYIFRGALLGRPLIDAGVDLTKSAWGLDFGLGAWYGGFKETATGAEFNVQELDLYAEVSKDFGFARFTTGYIHYNFFGGAGNLATVPGHPDALDINDANEVYFTLSKDFCYGISAAYTYFWNVTDTKNYDNDGYSVGTLAKDDLFVEGLSLTNDLGYYVEKGQLSHNTTSLSYDLAITENATLTPYLAFTWELDYYDNGRGTASYDRVNTYGNGEQNRFHGGVSLSVSF</sequence>
<organism evidence="2 3">
    <name type="scientific">Rubritalea tangerina</name>
    <dbReference type="NCBI Taxonomy" id="430798"/>
    <lineage>
        <taxon>Bacteria</taxon>
        <taxon>Pseudomonadati</taxon>
        <taxon>Verrucomicrobiota</taxon>
        <taxon>Verrucomicrobiia</taxon>
        <taxon>Verrucomicrobiales</taxon>
        <taxon>Rubritaleaceae</taxon>
        <taxon>Rubritalea</taxon>
    </lineage>
</organism>
<evidence type="ECO:0000313" key="3">
    <source>
        <dbReference type="Proteomes" id="UP001597389"/>
    </source>
</evidence>
<evidence type="ECO:0000313" key="2">
    <source>
        <dbReference type="EMBL" id="MFD2160069.1"/>
    </source>
</evidence>
<comment type="caution">
    <text evidence="2">The sequence shown here is derived from an EMBL/GenBank/DDBJ whole genome shotgun (WGS) entry which is preliminary data.</text>
</comment>
<keyword evidence="1" id="KW-0732">Signal</keyword>
<keyword evidence="3" id="KW-1185">Reference proteome</keyword>
<reference evidence="3" key="1">
    <citation type="journal article" date="2019" name="Int. J. Syst. Evol. Microbiol.">
        <title>The Global Catalogue of Microorganisms (GCM) 10K type strain sequencing project: providing services to taxonomists for standard genome sequencing and annotation.</title>
        <authorList>
            <consortium name="The Broad Institute Genomics Platform"/>
            <consortium name="The Broad Institute Genome Sequencing Center for Infectious Disease"/>
            <person name="Wu L."/>
            <person name="Ma J."/>
        </authorList>
    </citation>
    <scope>NUCLEOTIDE SEQUENCE [LARGE SCALE GENOMIC DNA]</scope>
    <source>
        <strain evidence="3">CCUG 57942</strain>
    </source>
</reference>
<accession>A0ABW4ZDH1</accession>